<dbReference type="Gene3D" id="3.40.50.1820">
    <property type="entry name" value="alpha/beta hydrolase"/>
    <property type="match status" value="1"/>
</dbReference>
<dbReference type="Pfam" id="PF13609">
    <property type="entry name" value="Porin_4"/>
    <property type="match status" value="1"/>
</dbReference>
<accession>A0A8B4S962</accession>
<name>A0A8B4S962_COMTE</name>
<dbReference type="PANTHER" id="PTHR34501:SF9">
    <property type="entry name" value="MAJOR OUTER MEMBRANE PROTEIN P.IA"/>
    <property type="match status" value="1"/>
</dbReference>
<dbReference type="InterPro" id="IPR023614">
    <property type="entry name" value="Porin_dom_sf"/>
</dbReference>
<dbReference type="GeneID" id="63998089"/>
<protein>
    <submittedName>
        <fullName evidence="12">Outer membrane porin protein 32</fullName>
    </submittedName>
</protein>
<evidence type="ECO:0000256" key="1">
    <source>
        <dbReference type="ARBA" id="ARBA00004571"/>
    </source>
</evidence>
<dbReference type="PANTHER" id="PTHR34501">
    <property type="entry name" value="PROTEIN YDDL-RELATED"/>
    <property type="match status" value="1"/>
</dbReference>
<evidence type="ECO:0000256" key="5">
    <source>
        <dbReference type="ARBA" id="ARBA00022692"/>
    </source>
</evidence>
<comment type="caution">
    <text evidence="12">The sequence shown here is derived from an EMBL/GenBank/DDBJ whole genome shotgun (WGS) entry which is preliminary data.</text>
</comment>
<evidence type="ECO:0000256" key="7">
    <source>
        <dbReference type="ARBA" id="ARBA00023065"/>
    </source>
</evidence>
<dbReference type="RefSeq" id="WP_003074870.1">
    <property type="nucleotide sequence ID" value="NZ_BBJZ01000025.1"/>
</dbReference>
<dbReference type="CDD" id="cd00342">
    <property type="entry name" value="gram_neg_porins"/>
    <property type="match status" value="1"/>
</dbReference>
<feature type="domain" description="Porin" evidence="11">
    <location>
        <begin position="40"/>
        <end position="272"/>
    </location>
</feature>
<dbReference type="EMBL" id="UFXL01000001">
    <property type="protein sequence ID" value="SUY78875.1"/>
    <property type="molecule type" value="Genomic_DNA"/>
</dbReference>
<evidence type="ECO:0000259" key="11">
    <source>
        <dbReference type="Pfam" id="PF13609"/>
    </source>
</evidence>
<comment type="subunit">
    <text evidence="2">Homotrimer.</text>
</comment>
<dbReference type="PRINTS" id="PR00184">
    <property type="entry name" value="NEISSPPORIN"/>
</dbReference>
<comment type="subcellular location">
    <subcellularLocation>
        <location evidence="1">Cell outer membrane</location>
        <topology evidence="1">Multi-pass membrane protein</topology>
    </subcellularLocation>
</comment>
<keyword evidence="10" id="KW-0998">Cell outer membrane</keyword>
<evidence type="ECO:0000313" key="12">
    <source>
        <dbReference type="EMBL" id="SUY78875.1"/>
    </source>
</evidence>
<proteinExistence type="predicted"/>
<dbReference type="AlphaFoldDB" id="A0A8B4S962"/>
<reference evidence="12 13" key="1">
    <citation type="submission" date="2018-06" db="EMBL/GenBank/DDBJ databases">
        <authorList>
            <consortium name="Pathogen Informatics"/>
            <person name="Doyle S."/>
        </authorList>
    </citation>
    <scope>NUCLEOTIDE SEQUENCE [LARGE SCALE GENOMIC DNA]</scope>
    <source>
        <strain evidence="12 13">NCTC10698</strain>
    </source>
</reference>
<dbReference type="InterPro" id="IPR002299">
    <property type="entry name" value="Porin_Neis"/>
</dbReference>
<dbReference type="InterPro" id="IPR029058">
    <property type="entry name" value="AB_hydrolase_fold"/>
</dbReference>
<dbReference type="SUPFAM" id="SSF53474">
    <property type="entry name" value="alpha/beta-Hydrolases"/>
    <property type="match status" value="1"/>
</dbReference>
<dbReference type="Proteomes" id="UP000255070">
    <property type="component" value="Unassembled WGS sequence"/>
</dbReference>
<evidence type="ECO:0000256" key="8">
    <source>
        <dbReference type="ARBA" id="ARBA00023114"/>
    </source>
</evidence>
<evidence type="ECO:0000256" key="2">
    <source>
        <dbReference type="ARBA" id="ARBA00011233"/>
    </source>
</evidence>
<evidence type="ECO:0000256" key="4">
    <source>
        <dbReference type="ARBA" id="ARBA00022452"/>
    </source>
</evidence>
<dbReference type="SUPFAM" id="SSF56935">
    <property type="entry name" value="Porins"/>
    <property type="match status" value="1"/>
</dbReference>
<keyword evidence="5" id="KW-0812">Transmembrane</keyword>
<evidence type="ECO:0000313" key="13">
    <source>
        <dbReference type="Proteomes" id="UP000255070"/>
    </source>
</evidence>
<evidence type="ECO:0000256" key="6">
    <source>
        <dbReference type="ARBA" id="ARBA00022729"/>
    </source>
</evidence>
<evidence type="ECO:0000256" key="9">
    <source>
        <dbReference type="ARBA" id="ARBA00023136"/>
    </source>
</evidence>
<keyword evidence="4" id="KW-1134">Transmembrane beta strand</keyword>
<keyword evidence="7" id="KW-0406">Ion transport</keyword>
<dbReference type="GO" id="GO:0006811">
    <property type="term" value="P:monoatomic ion transport"/>
    <property type="evidence" value="ECO:0007669"/>
    <property type="project" value="UniProtKB-KW"/>
</dbReference>
<gene>
    <name evidence="12" type="ORF">NCTC10698_03804</name>
</gene>
<dbReference type="InterPro" id="IPR050298">
    <property type="entry name" value="Gram-neg_bact_OMP"/>
</dbReference>
<dbReference type="Gene3D" id="2.40.160.10">
    <property type="entry name" value="Porin"/>
    <property type="match status" value="1"/>
</dbReference>
<dbReference type="GO" id="GO:0015288">
    <property type="term" value="F:porin activity"/>
    <property type="evidence" value="ECO:0007669"/>
    <property type="project" value="UniProtKB-KW"/>
</dbReference>
<evidence type="ECO:0000256" key="10">
    <source>
        <dbReference type="ARBA" id="ARBA00023237"/>
    </source>
</evidence>
<dbReference type="GO" id="GO:0046930">
    <property type="term" value="C:pore complex"/>
    <property type="evidence" value="ECO:0007669"/>
    <property type="project" value="UniProtKB-KW"/>
</dbReference>
<keyword evidence="3" id="KW-0813">Transport</keyword>
<organism evidence="12 13">
    <name type="scientific">Comamonas testosteroni</name>
    <name type="common">Pseudomonas testosteroni</name>
    <dbReference type="NCBI Taxonomy" id="285"/>
    <lineage>
        <taxon>Bacteria</taxon>
        <taxon>Pseudomonadati</taxon>
        <taxon>Pseudomonadota</taxon>
        <taxon>Betaproteobacteria</taxon>
        <taxon>Burkholderiales</taxon>
        <taxon>Comamonadaceae</taxon>
        <taxon>Comamonas</taxon>
    </lineage>
</organism>
<keyword evidence="8" id="KW-0626">Porin</keyword>
<dbReference type="GO" id="GO:0009279">
    <property type="term" value="C:cell outer membrane"/>
    <property type="evidence" value="ECO:0007669"/>
    <property type="project" value="UniProtKB-SubCell"/>
</dbReference>
<keyword evidence="9" id="KW-0472">Membrane</keyword>
<evidence type="ECO:0000256" key="3">
    <source>
        <dbReference type="ARBA" id="ARBA00022448"/>
    </source>
</evidence>
<keyword evidence="6" id="KW-0732">Signal</keyword>
<dbReference type="InterPro" id="IPR033900">
    <property type="entry name" value="Gram_neg_porin_domain"/>
</dbReference>
<sequence>MKYESPLPNPTQDQQNKMFPMLSRVFVASLTPGLALIPGAPSMAQSSSTVYGVVDLGFVLESGGPNDAGASRLTSGVASGSRLGFRGDEDLGGGLSALYALEMGLLADTGGLAQGGQAAVSIHGNFGSITLGRQYTPVALIQTETAPFVTCLAGDSANLISAGGAGGNNRMDNTLRYTYKASSGLAADVVYGFGEGAGDSSAERQYGGALGYVAGPAYAKLGYHSVNDAASKAGRLTFLGATYDFGFAMAHFNYVVNKGSAVFDIVNQDSRDMLLGIPAEAVRACLPISGIMDLHPPAPETGCLEQRVYTMVLRGPGDDAAMSPIHWSAGNTVPMHLSYGEHDSERVQRSNQELAQRLSQAGAPCSLSVEAGQNHFSTHTALRAPQASWDQRLEHVLKESTP</sequence>
<keyword evidence="13" id="KW-1185">Reference proteome</keyword>